<organism evidence="1">
    <name type="scientific">marine metagenome</name>
    <dbReference type="NCBI Taxonomy" id="408172"/>
    <lineage>
        <taxon>unclassified sequences</taxon>
        <taxon>metagenomes</taxon>
        <taxon>ecological metagenomes</taxon>
    </lineage>
</organism>
<protein>
    <recommendedName>
        <fullName evidence="2">LamB/YcsF family protein</fullName>
    </recommendedName>
</protein>
<dbReference type="InterPro" id="IPR005501">
    <property type="entry name" value="LamB/YcsF/PxpA-like"/>
</dbReference>
<reference evidence="1" key="1">
    <citation type="submission" date="2018-05" db="EMBL/GenBank/DDBJ databases">
        <authorList>
            <person name="Lanie J.A."/>
            <person name="Ng W.-L."/>
            <person name="Kazmierczak K.M."/>
            <person name="Andrzejewski T.M."/>
            <person name="Davidsen T.M."/>
            <person name="Wayne K.J."/>
            <person name="Tettelin H."/>
            <person name="Glass J.I."/>
            <person name="Rusch D."/>
            <person name="Podicherti R."/>
            <person name="Tsui H.-C.T."/>
            <person name="Winkler M.E."/>
        </authorList>
    </citation>
    <scope>NUCLEOTIDE SEQUENCE</scope>
</reference>
<dbReference type="HAMAP" id="MF_00691">
    <property type="entry name" value="PxpA"/>
    <property type="match status" value="1"/>
</dbReference>
<name>A0A382DSV0_9ZZZZ</name>
<evidence type="ECO:0000313" key="1">
    <source>
        <dbReference type="EMBL" id="SVB41468.1"/>
    </source>
</evidence>
<dbReference type="CDD" id="cd10787">
    <property type="entry name" value="LamB_YcsF_like"/>
    <property type="match status" value="1"/>
</dbReference>
<dbReference type="EMBL" id="UINC01040921">
    <property type="protein sequence ID" value="SVB41468.1"/>
    <property type="molecule type" value="Genomic_DNA"/>
</dbReference>
<dbReference type="PANTHER" id="PTHR30292">
    <property type="entry name" value="UNCHARACTERIZED PROTEIN YBGL-RELATED"/>
    <property type="match status" value="1"/>
</dbReference>
<evidence type="ECO:0008006" key="2">
    <source>
        <dbReference type="Google" id="ProtNLM"/>
    </source>
</evidence>
<accession>A0A382DSV0</accession>
<proteinExistence type="inferred from homology"/>
<sequence length="244" mass="25410">MGESFGSYSIGNDESVMRSITSANIACGFHAGDPSVIRRTIRLALASGVAIGAHPGFPDLVGFGRREMKVTPDEVEDFVMYQVSAVAGLAAAEGTRLQHVKPHGALYNLAARDADIAAAIARGIATLDRSLILFGLAGSELLIAGRAAGLRVAAEAFADRAYTPDGALASRREAGTVIHDPERVVSRVLQMVLKGTVQATDGSTVTLAAETICVHGDTQGADQLTERLKAALETADVTLQAVGR</sequence>
<dbReference type="Gene3D" id="3.20.20.370">
    <property type="entry name" value="Glycoside hydrolase/deacetylase"/>
    <property type="match status" value="1"/>
</dbReference>
<gene>
    <name evidence="1" type="ORF">METZ01_LOCUS194322</name>
</gene>
<dbReference type="InterPro" id="IPR011330">
    <property type="entry name" value="Glyco_hydro/deAcase_b/a-brl"/>
</dbReference>
<dbReference type="PANTHER" id="PTHR30292:SF0">
    <property type="entry name" value="5-OXOPROLINASE SUBUNIT A"/>
    <property type="match status" value="1"/>
</dbReference>
<dbReference type="SUPFAM" id="SSF88713">
    <property type="entry name" value="Glycoside hydrolase/deacetylase"/>
    <property type="match status" value="1"/>
</dbReference>
<dbReference type="AlphaFoldDB" id="A0A382DSV0"/>
<dbReference type="NCBIfam" id="NF003814">
    <property type="entry name" value="PRK05406.1-3"/>
    <property type="match status" value="1"/>
</dbReference>
<dbReference type="Pfam" id="PF03746">
    <property type="entry name" value="LamB_YcsF"/>
    <property type="match status" value="1"/>
</dbReference>
<dbReference type="NCBIfam" id="NF003816">
    <property type="entry name" value="PRK05406.1-5"/>
    <property type="match status" value="1"/>
</dbReference>
<dbReference type="GO" id="GO:0005975">
    <property type="term" value="P:carbohydrate metabolic process"/>
    <property type="evidence" value="ECO:0007669"/>
    <property type="project" value="InterPro"/>
</dbReference>